<dbReference type="Proteomes" id="UP000028582">
    <property type="component" value="Unassembled WGS sequence"/>
</dbReference>
<reference evidence="1 2" key="1">
    <citation type="submission" date="2013-11" db="EMBL/GenBank/DDBJ databases">
        <title>The Genome Sequence of Phytophthora parasitica P1976.</title>
        <authorList>
            <consortium name="The Broad Institute Genomics Platform"/>
            <person name="Russ C."/>
            <person name="Tyler B."/>
            <person name="Panabieres F."/>
            <person name="Shan W."/>
            <person name="Tripathy S."/>
            <person name="Grunwald N."/>
            <person name="Machado M."/>
            <person name="Johnson C.S."/>
            <person name="Walker B."/>
            <person name="Young S."/>
            <person name="Zeng Q."/>
            <person name="Gargeya S."/>
            <person name="Fitzgerald M."/>
            <person name="Haas B."/>
            <person name="Abouelleil A."/>
            <person name="Allen A.W."/>
            <person name="Alvarado L."/>
            <person name="Arachchi H.M."/>
            <person name="Berlin A.M."/>
            <person name="Chapman S.B."/>
            <person name="Gainer-Dewar J."/>
            <person name="Goldberg J."/>
            <person name="Griggs A."/>
            <person name="Gujja S."/>
            <person name="Hansen M."/>
            <person name="Howarth C."/>
            <person name="Imamovic A."/>
            <person name="Ireland A."/>
            <person name="Larimer J."/>
            <person name="McCowan C."/>
            <person name="Murphy C."/>
            <person name="Pearson M."/>
            <person name="Poon T.W."/>
            <person name="Priest M."/>
            <person name="Roberts A."/>
            <person name="Saif S."/>
            <person name="Shea T."/>
            <person name="Sisk P."/>
            <person name="Sykes S."/>
            <person name="Wortman J."/>
            <person name="Nusbaum C."/>
            <person name="Birren B."/>
        </authorList>
    </citation>
    <scope>NUCLEOTIDE SEQUENCE [LARGE SCALE GENOMIC DNA]</scope>
    <source>
        <strain evidence="1 2">P1976</strain>
    </source>
</reference>
<gene>
    <name evidence="1" type="ORF">F444_10141</name>
</gene>
<protein>
    <submittedName>
        <fullName evidence="1">Uncharacterized protein</fullName>
    </submittedName>
</protein>
<name>A0A081A4Z0_PHYNI</name>
<dbReference type="EMBL" id="ANJA01001835">
    <property type="protein sequence ID" value="ETO73951.1"/>
    <property type="molecule type" value="Genomic_DNA"/>
</dbReference>
<organism evidence="1 2">
    <name type="scientific">Phytophthora nicotianae P1976</name>
    <dbReference type="NCBI Taxonomy" id="1317066"/>
    <lineage>
        <taxon>Eukaryota</taxon>
        <taxon>Sar</taxon>
        <taxon>Stramenopiles</taxon>
        <taxon>Oomycota</taxon>
        <taxon>Peronosporomycetes</taxon>
        <taxon>Peronosporales</taxon>
        <taxon>Peronosporaceae</taxon>
        <taxon>Phytophthora</taxon>
    </lineage>
</organism>
<evidence type="ECO:0000313" key="2">
    <source>
        <dbReference type="Proteomes" id="UP000028582"/>
    </source>
</evidence>
<comment type="caution">
    <text evidence="1">The sequence shown here is derived from an EMBL/GenBank/DDBJ whole genome shotgun (WGS) entry which is preliminary data.</text>
</comment>
<dbReference type="AlphaFoldDB" id="A0A081A4Z0"/>
<sequence>EQGQYLALSRRFHPCTGCLRNQQFVPPCLTGHTVYPAPRQSSSSYCPGIWRPPLHRRSVLLRLEVHLQGKPACSSSAHEPFPRNSFPPSISFCAALIPVRRPDSVSAQTTFLPPSQSICIPS</sequence>
<evidence type="ECO:0000313" key="1">
    <source>
        <dbReference type="EMBL" id="ETO73951.1"/>
    </source>
</evidence>
<accession>A0A081A4Z0</accession>
<proteinExistence type="predicted"/>
<feature type="non-terminal residue" evidence="1">
    <location>
        <position position="1"/>
    </location>
</feature>